<dbReference type="Gene3D" id="1.25.40.20">
    <property type="entry name" value="Ankyrin repeat-containing domain"/>
    <property type="match status" value="1"/>
</dbReference>
<proteinExistence type="predicted"/>
<organism evidence="1 2">
    <name type="scientific">Saprolegnia diclina (strain VS20)</name>
    <dbReference type="NCBI Taxonomy" id="1156394"/>
    <lineage>
        <taxon>Eukaryota</taxon>
        <taxon>Sar</taxon>
        <taxon>Stramenopiles</taxon>
        <taxon>Oomycota</taxon>
        <taxon>Saprolegniomycetes</taxon>
        <taxon>Saprolegniales</taxon>
        <taxon>Saprolegniaceae</taxon>
        <taxon>Saprolegnia</taxon>
    </lineage>
</organism>
<keyword evidence="2" id="KW-1185">Reference proteome</keyword>
<dbReference type="InParanoid" id="T0R7F2"/>
<dbReference type="VEuPathDB" id="FungiDB:SDRG_00594"/>
<evidence type="ECO:0000313" key="2">
    <source>
        <dbReference type="Proteomes" id="UP000030762"/>
    </source>
</evidence>
<evidence type="ECO:0000313" key="1">
    <source>
        <dbReference type="EMBL" id="EQC42876.1"/>
    </source>
</evidence>
<accession>T0R7F2</accession>
<dbReference type="SUPFAM" id="SSF48403">
    <property type="entry name" value="Ankyrin repeat"/>
    <property type="match status" value="1"/>
</dbReference>
<sequence>MGRVLRLADLLWSITRFQDGCTPDTLAVLRRLRAAYATKDACYYNDPDDLADVFASWRSRRGTLGLAVLCDKGYDRHLFCYALRIGDVGLATCVATTRAIALDELHWLLAAKYGHVAVLDFLYSQRDALPLLPSSLLSEAARWGHLPLVRYLHEKGLDATHVLYCAVMHGHVHVAQYAHAERLGQWFPSLVTSVVSKGDAAMLAFVLAHGYAGVTPRSVVIAAKFGHLALVQMLYAEADDTAFEEALFKASWHGHLHVVKWLDTQRLEAEVPHRILDEAKMPLDVMKYFLLERRSDSTRATALRCHPIHTPRLTAHEPRATIRHVFD</sequence>
<dbReference type="GeneID" id="19941321"/>
<protein>
    <submittedName>
        <fullName evidence="1">Uncharacterized protein</fullName>
    </submittedName>
</protein>
<dbReference type="EMBL" id="JH767132">
    <property type="protein sequence ID" value="EQC42876.1"/>
    <property type="molecule type" value="Genomic_DNA"/>
</dbReference>
<name>T0R7F2_SAPDV</name>
<dbReference type="OMA" id="QYAHAER"/>
<reference evidence="1 2" key="1">
    <citation type="submission" date="2012-04" db="EMBL/GenBank/DDBJ databases">
        <title>The Genome Sequence of Saprolegnia declina VS20.</title>
        <authorList>
            <consortium name="The Broad Institute Genome Sequencing Platform"/>
            <person name="Russ C."/>
            <person name="Nusbaum C."/>
            <person name="Tyler B."/>
            <person name="van West P."/>
            <person name="Dieguez-Uribeondo J."/>
            <person name="de Bruijn I."/>
            <person name="Tripathy S."/>
            <person name="Jiang R."/>
            <person name="Young S.K."/>
            <person name="Zeng Q."/>
            <person name="Gargeya S."/>
            <person name="Fitzgerald M."/>
            <person name="Haas B."/>
            <person name="Abouelleil A."/>
            <person name="Alvarado L."/>
            <person name="Arachchi H.M."/>
            <person name="Berlin A."/>
            <person name="Chapman S.B."/>
            <person name="Goldberg J."/>
            <person name="Griggs A."/>
            <person name="Gujja S."/>
            <person name="Hansen M."/>
            <person name="Howarth C."/>
            <person name="Imamovic A."/>
            <person name="Larimer J."/>
            <person name="McCowen C."/>
            <person name="Montmayeur A."/>
            <person name="Murphy C."/>
            <person name="Neiman D."/>
            <person name="Pearson M."/>
            <person name="Priest M."/>
            <person name="Roberts A."/>
            <person name="Saif S."/>
            <person name="Shea T."/>
            <person name="Sisk P."/>
            <person name="Sykes S."/>
            <person name="Wortman J."/>
            <person name="Nusbaum C."/>
            <person name="Birren B."/>
        </authorList>
    </citation>
    <scope>NUCLEOTIDE SEQUENCE [LARGE SCALE GENOMIC DNA]</scope>
    <source>
        <strain evidence="1 2">VS20</strain>
    </source>
</reference>
<dbReference type="InterPro" id="IPR036770">
    <property type="entry name" value="Ankyrin_rpt-contain_sf"/>
</dbReference>
<dbReference type="PANTHER" id="PTHR46586">
    <property type="entry name" value="ANKYRIN REPEAT-CONTAINING PROTEIN"/>
    <property type="match status" value="1"/>
</dbReference>
<dbReference type="AlphaFoldDB" id="T0R7F2"/>
<dbReference type="InterPro" id="IPR052050">
    <property type="entry name" value="SecEffector_AnkRepeat"/>
</dbReference>
<dbReference type="Proteomes" id="UP000030762">
    <property type="component" value="Unassembled WGS sequence"/>
</dbReference>
<dbReference type="InterPro" id="IPR002110">
    <property type="entry name" value="Ankyrin_rpt"/>
</dbReference>
<dbReference type="STRING" id="1156394.T0R7F2"/>
<dbReference type="OrthoDB" id="65941at2759"/>
<dbReference type="Pfam" id="PF13637">
    <property type="entry name" value="Ank_4"/>
    <property type="match status" value="2"/>
</dbReference>
<gene>
    <name evidence="1" type="ORF">SDRG_00594</name>
</gene>
<dbReference type="PANTHER" id="PTHR46586:SF3">
    <property type="entry name" value="ANKYRIN REPEAT-CONTAINING PROTEIN"/>
    <property type="match status" value="1"/>
</dbReference>
<dbReference type="RefSeq" id="XP_008604299.1">
    <property type="nucleotide sequence ID" value="XM_008606077.1"/>
</dbReference>